<gene>
    <name evidence="1" type="ORF">P5673_018823</name>
</gene>
<protein>
    <submittedName>
        <fullName evidence="1">Uncharacterized protein</fullName>
    </submittedName>
</protein>
<evidence type="ECO:0000313" key="2">
    <source>
        <dbReference type="Proteomes" id="UP001249851"/>
    </source>
</evidence>
<comment type="caution">
    <text evidence="1">The sequence shown here is derived from an EMBL/GenBank/DDBJ whole genome shotgun (WGS) entry which is preliminary data.</text>
</comment>
<dbReference type="Proteomes" id="UP001249851">
    <property type="component" value="Unassembled WGS sequence"/>
</dbReference>
<keyword evidence="2" id="KW-1185">Reference proteome</keyword>
<proteinExistence type="predicted"/>
<dbReference type="PANTHER" id="PTHR47456">
    <property type="entry name" value="PHD-TYPE DOMAIN-CONTAINING PROTEIN"/>
    <property type="match status" value="1"/>
</dbReference>
<accession>A0AAD9QCC9</accession>
<evidence type="ECO:0000313" key="1">
    <source>
        <dbReference type="EMBL" id="KAK2558630.1"/>
    </source>
</evidence>
<dbReference type="AlphaFoldDB" id="A0AAD9QCC9"/>
<reference evidence="1" key="1">
    <citation type="journal article" date="2023" name="G3 (Bethesda)">
        <title>Whole genome assembly and annotation of the endangered Caribbean coral Acropora cervicornis.</title>
        <authorList>
            <person name="Selwyn J.D."/>
            <person name="Vollmer S.V."/>
        </authorList>
    </citation>
    <scope>NUCLEOTIDE SEQUENCE</scope>
    <source>
        <strain evidence="1">K2</strain>
    </source>
</reference>
<organism evidence="1 2">
    <name type="scientific">Acropora cervicornis</name>
    <name type="common">Staghorn coral</name>
    <dbReference type="NCBI Taxonomy" id="6130"/>
    <lineage>
        <taxon>Eukaryota</taxon>
        <taxon>Metazoa</taxon>
        <taxon>Cnidaria</taxon>
        <taxon>Anthozoa</taxon>
        <taxon>Hexacorallia</taxon>
        <taxon>Scleractinia</taxon>
        <taxon>Astrocoeniina</taxon>
        <taxon>Acroporidae</taxon>
        <taxon>Acropora</taxon>
    </lineage>
</organism>
<dbReference type="EMBL" id="JARQWQ010000043">
    <property type="protein sequence ID" value="KAK2558630.1"/>
    <property type="molecule type" value="Genomic_DNA"/>
</dbReference>
<sequence>MTDNSSQEIQAIERMFPITMVLLCDFHREQAWERWVSKNAHGVVAYKDDVLVKLRAVACVEKQHLLTKLVLRNLAYRTRGQQQAFLANEDALNFG</sequence>
<reference evidence="1" key="2">
    <citation type="journal article" date="2023" name="Science">
        <title>Genomic signatures of disease resistance in endangered staghorn corals.</title>
        <authorList>
            <person name="Vollmer S.V."/>
            <person name="Selwyn J.D."/>
            <person name="Despard B.A."/>
            <person name="Roesel C.L."/>
        </authorList>
    </citation>
    <scope>NUCLEOTIDE SEQUENCE</scope>
    <source>
        <strain evidence="1">K2</strain>
    </source>
</reference>
<name>A0AAD9QCC9_ACRCE</name>